<dbReference type="GO" id="GO:0016491">
    <property type="term" value="F:oxidoreductase activity"/>
    <property type="evidence" value="ECO:0007669"/>
    <property type="project" value="UniProtKB-KW"/>
</dbReference>
<reference evidence="17 18" key="1">
    <citation type="submission" date="2015-05" db="EMBL/GenBank/DDBJ databases">
        <authorList>
            <person name="Fogelqvist Johan"/>
        </authorList>
    </citation>
    <scope>NUCLEOTIDE SEQUENCE [LARGE SCALE GENOMIC DNA]</scope>
    <source>
        <strain evidence="15">VL1</strain>
        <strain evidence="16">VL2</strain>
    </source>
</reference>
<evidence type="ECO:0000256" key="9">
    <source>
        <dbReference type="ARBA" id="ARBA00023002"/>
    </source>
</evidence>
<comment type="similarity">
    <text evidence="4">Belongs to the lysine N(6)-hydroxylase/L-ornithine N(5)-oxygenase family.</text>
</comment>
<dbReference type="InterPro" id="IPR025700">
    <property type="entry name" value="Lys/Orn_oxygenase"/>
</dbReference>
<evidence type="ECO:0000313" key="15">
    <source>
        <dbReference type="EMBL" id="CRK18979.1"/>
    </source>
</evidence>
<comment type="pathway">
    <text evidence="2">Siderophore biosynthesis.</text>
</comment>
<keyword evidence="17" id="KW-1185">Reference proteome</keyword>
<dbReference type="GO" id="GO:0006879">
    <property type="term" value="P:intracellular iron ion homeostasis"/>
    <property type="evidence" value="ECO:0007669"/>
    <property type="project" value="TreeGrafter"/>
</dbReference>
<evidence type="ECO:0000256" key="8">
    <source>
        <dbReference type="ARBA" id="ARBA00022857"/>
    </source>
</evidence>
<dbReference type="Pfam" id="PF01008">
    <property type="entry name" value="IF-2B"/>
    <property type="match status" value="1"/>
</dbReference>
<name>A0A0G4NKY2_VERLO</name>
<dbReference type="InterPro" id="IPR000649">
    <property type="entry name" value="IF-2B-related"/>
</dbReference>
<dbReference type="InterPro" id="IPR000086">
    <property type="entry name" value="NUDIX_hydrolase_dom"/>
</dbReference>
<accession>A0A0G4NKY2</accession>
<dbReference type="InterPro" id="IPR037171">
    <property type="entry name" value="NagB/RpiA_transferase-like"/>
</dbReference>
<feature type="domain" description="Nudix hydrolase" evidence="14">
    <location>
        <begin position="607"/>
        <end position="700"/>
    </location>
</feature>
<evidence type="ECO:0000256" key="3">
    <source>
        <dbReference type="ARBA" id="ARBA00007251"/>
    </source>
</evidence>
<dbReference type="PANTHER" id="PTHR42802">
    <property type="entry name" value="MONOOXYGENASE"/>
    <property type="match status" value="1"/>
</dbReference>
<dbReference type="EMBL" id="CVQI01036273">
    <property type="protein sequence ID" value="CRK47132.1"/>
    <property type="molecule type" value="Genomic_DNA"/>
</dbReference>
<comment type="similarity">
    <text evidence="3 12">Belongs to the eIF-2B alpha/beta/delta subunits family.</text>
</comment>
<sequence>MSPHLDTPMSTTEASEAIQSFSAFSNGGAVQNSTAVNGFNGTSNGNGHTAPTQSSRALKSNLQPTDPSELHDLVCVGFGPASLAVAVAMHDNLAAGKPLVPHATEKPKVLFLEKQPRFAWHAGMLLPGAKMQISFIKDMATLRDPRSHFTFLNYLHHAGRLVEFTNLGTFLPSRVEYEDYLRWCASHFDDVVQYQREVVSVSPNPQSEGAVKTFTVKSRNAKTGQVTTVQARNVLIAAGGRPLIPKSLPAASPKVIHSSQYAHQVPKLLKNTQAPYRVAVVGAGQSAAEIFNNVQKLYPNSKTWLVMRSEFLKPSDDSPFVNSIFNPSYTDSLYPRSQQYRRALIKDAKATNYGVVRLELIEHLYEVMYDQKREYGDDERQWPHRILNGRSIVSVNEGNHDSDRLQLHVRRVEDSFNQSGITDEFLEQGPSSEEILDVDLIIAATGYQRNAHVDMLRDSWNLLPETQPVSSGPREQVDGWEISEGNVDSGSRKLEVGRDYKVRYAPGAIAPDAGVWLQGCCEATHGLSDSLLSVLAVRSGEIVDSIFPSPSKTDCTVGRFVLPIQILRLGETASRPLQTKRQSASLPVSGSLSRSQSNDRLINVSSSRHRLGPIAGSIEETDASPVAAVWREIKEETTLTPAHLDLFRQGKPYSFTDEGVGRIWTVHPFAFHLKDGRDESCIQLDWENEGWTWHDPLDVTDDESFGGVPFLAKSLRRVWFEMDLGEERGRILREGLLVLRDDHSSGARQLAGRALRVFQDIVALGHGEDINVWWRNARFAAWHLWKNGRESMGAAILNVIIRALTIVEREVQQFGSDVVEAALLHSIARQLDQYSEARAATIGSFAKSLQSVLERARPDTKSPVKILTLSSSSTIFESLQMIVQETDIPLDLRVLESRPLFEGAQMASRLAACAQEPTKARRNAVCVTVYSDASAAIASQGVDIVLLGADLISREGDVSNKTGSLPAVLSARHVSPGVQVVVLSEREKILPLAAPGHAEENDEAEIKRAWDQGTDSDVKGQVAIKNVYFEWVSSDLITTYISEDGELTRGMVAEQAVLVEQQADRLFAES</sequence>
<evidence type="ECO:0000256" key="10">
    <source>
        <dbReference type="ARBA" id="ARBA00047598"/>
    </source>
</evidence>
<dbReference type="SUPFAM" id="SSF55811">
    <property type="entry name" value="Nudix"/>
    <property type="match status" value="1"/>
</dbReference>
<comment type="catalytic activity">
    <reaction evidence="11">
        <text>L-ornithine + NADH + O2 = N(5)-hydroxy-L-ornithine + NAD(+) + H2O</text>
        <dbReference type="Rhea" id="RHEA:41512"/>
        <dbReference type="ChEBI" id="CHEBI:15377"/>
        <dbReference type="ChEBI" id="CHEBI:15379"/>
        <dbReference type="ChEBI" id="CHEBI:46911"/>
        <dbReference type="ChEBI" id="CHEBI:57540"/>
        <dbReference type="ChEBI" id="CHEBI:57945"/>
        <dbReference type="ChEBI" id="CHEBI:78275"/>
        <dbReference type="EC" id="1.14.13.196"/>
    </reaction>
</comment>
<dbReference type="STRING" id="100787.A0A0G4NKY2"/>
<dbReference type="EC" id="1.14.13.196" evidence="5"/>
<evidence type="ECO:0000256" key="12">
    <source>
        <dbReference type="RuleBase" id="RU003814"/>
    </source>
</evidence>
<dbReference type="CDD" id="cd18872">
    <property type="entry name" value="NUDIX_eIF-2B"/>
    <property type="match status" value="1"/>
</dbReference>
<evidence type="ECO:0000313" key="16">
    <source>
        <dbReference type="EMBL" id="CRK47132.1"/>
    </source>
</evidence>
<evidence type="ECO:0000256" key="11">
    <source>
        <dbReference type="ARBA" id="ARBA00049248"/>
    </source>
</evidence>
<evidence type="ECO:0000256" key="13">
    <source>
        <dbReference type="SAM" id="MobiDB-lite"/>
    </source>
</evidence>
<evidence type="ECO:0000313" key="17">
    <source>
        <dbReference type="Proteomes" id="UP000044602"/>
    </source>
</evidence>
<keyword evidence="7" id="KW-0274">FAD</keyword>
<dbReference type="Proteomes" id="UP000045706">
    <property type="component" value="Unassembled WGS sequence"/>
</dbReference>
<dbReference type="SUPFAM" id="SSF51905">
    <property type="entry name" value="FAD/NAD(P)-binding domain"/>
    <property type="match status" value="2"/>
</dbReference>
<evidence type="ECO:0000256" key="6">
    <source>
        <dbReference type="ARBA" id="ARBA00022630"/>
    </source>
</evidence>
<keyword evidence="8" id="KW-0521">NADP</keyword>
<evidence type="ECO:0000256" key="1">
    <source>
        <dbReference type="ARBA" id="ARBA00001974"/>
    </source>
</evidence>
<dbReference type="EMBL" id="CVQH01010113">
    <property type="protein sequence ID" value="CRK18979.1"/>
    <property type="molecule type" value="Genomic_DNA"/>
</dbReference>
<proteinExistence type="inferred from homology"/>
<dbReference type="InterPro" id="IPR042529">
    <property type="entry name" value="IF_2B-like_C"/>
</dbReference>
<gene>
    <name evidence="15" type="ORF">BN1708_012475</name>
    <name evidence="16" type="ORF">BN1723_007357</name>
</gene>
<comment type="cofactor">
    <cofactor evidence="1">
        <name>FAD</name>
        <dbReference type="ChEBI" id="CHEBI:57692"/>
    </cofactor>
</comment>
<dbReference type="AlphaFoldDB" id="A0A0G4NKY2"/>
<organism evidence="16 18">
    <name type="scientific">Verticillium longisporum</name>
    <name type="common">Verticillium dahliae var. longisporum</name>
    <dbReference type="NCBI Taxonomy" id="100787"/>
    <lineage>
        <taxon>Eukaryota</taxon>
        <taxon>Fungi</taxon>
        <taxon>Dikarya</taxon>
        <taxon>Ascomycota</taxon>
        <taxon>Pezizomycotina</taxon>
        <taxon>Sordariomycetes</taxon>
        <taxon>Hypocreomycetidae</taxon>
        <taxon>Glomerellales</taxon>
        <taxon>Plectosphaerellaceae</taxon>
        <taxon>Verticillium</taxon>
    </lineage>
</organism>
<evidence type="ECO:0000313" key="18">
    <source>
        <dbReference type="Proteomes" id="UP000045706"/>
    </source>
</evidence>
<dbReference type="PANTHER" id="PTHR42802:SF1">
    <property type="entry name" value="L-ORNITHINE N(5)-MONOOXYGENASE"/>
    <property type="match status" value="1"/>
</dbReference>
<dbReference type="InterPro" id="IPR015797">
    <property type="entry name" value="NUDIX_hydrolase-like_dom_sf"/>
</dbReference>
<dbReference type="Pfam" id="PF13434">
    <property type="entry name" value="Lys_Orn_oxgnase"/>
    <property type="match status" value="1"/>
</dbReference>
<evidence type="ECO:0000259" key="14">
    <source>
        <dbReference type="Pfam" id="PF00293"/>
    </source>
</evidence>
<dbReference type="Proteomes" id="UP000044602">
    <property type="component" value="Unassembled WGS sequence"/>
</dbReference>
<dbReference type="InterPro" id="IPR036188">
    <property type="entry name" value="FAD/NAD-bd_sf"/>
</dbReference>
<keyword evidence="6" id="KW-0285">Flavoprotein</keyword>
<keyword evidence="9" id="KW-0560">Oxidoreductase</keyword>
<dbReference type="Gene3D" id="3.90.79.10">
    <property type="entry name" value="Nucleoside Triphosphate Pyrophosphohydrolase"/>
    <property type="match status" value="1"/>
</dbReference>
<dbReference type="Gene3D" id="3.40.50.10470">
    <property type="entry name" value="Translation initiation factor eif-2b, domain 2"/>
    <property type="match status" value="1"/>
</dbReference>
<evidence type="ECO:0000256" key="2">
    <source>
        <dbReference type="ARBA" id="ARBA00004924"/>
    </source>
</evidence>
<feature type="region of interest" description="Disordered" evidence="13">
    <location>
        <begin position="35"/>
        <end position="63"/>
    </location>
</feature>
<evidence type="ECO:0000256" key="5">
    <source>
        <dbReference type="ARBA" id="ARBA00012881"/>
    </source>
</evidence>
<protein>
    <recommendedName>
        <fullName evidence="5">L-ornithine N(5)-monooxygenase [NAD(P)H]</fullName>
        <ecNumber evidence="5">1.14.13.196</ecNumber>
    </recommendedName>
</protein>
<dbReference type="Pfam" id="PF00293">
    <property type="entry name" value="NUDIX"/>
    <property type="match status" value="1"/>
</dbReference>
<dbReference type="SUPFAM" id="SSF100950">
    <property type="entry name" value="NagB/RpiA/CoA transferase-like"/>
    <property type="match status" value="1"/>
</dbReference>
<evidence type="ECO:0000256" key="4">
    <source>
        <dbReference type="ARBA" id="ARBA00007588"/>
    </source>
</evidence>
<comment type="catalytic activity">
    <reaction evidence="10">
        <text>L-ornithine + NADPH + O2 = N(5)-hydroxy-L-ornithine + NADP(+) + H2O</text>
        <dbReference type="Rhea" id="RHEA:41508"/>
        <dbReference type="ChEBI" id="CHEBI:15377"/>
        <dbReference type="ChEBI" id="CHEBI:15379"/>
        <dbReference type="ChEBI" id="CHEBI:46911"/>
        <dbReference type="ChEBI" id="CHEBI:57783"/>
        <dbReference type="ChEBI" id="CHEBI:58349"/>
        <dbReference type="ChEBI" id="CHEBI:78275"/>
        <dbReference type="EC" id="1.14.13.196"/>
    </reaction>
</comment>
<dbReference type="Gene3D" id="3.50.50.60">
    <property type="entry name" value="FAD/NAD(P)-binding domain"/>
    <property type="match status" value="1"/>
</dbReference>
<evidence type="ECO:0000256" key="7">
    <source>
        <dbReference type="ARBA" id="ARBA00022827"/>
    </source>
</evidence>